<dbReference type="EMBL" id="FN667741">
    <property type="protein sequence ID" value="CBJ81907.1"/>
    <property type="molecule type" value="Genomic_DNA"/>
</dbReference>
<evidence type="ECO:0000313" key="2">
    <source>
        <dbReference type="Proteomes" id="UP000002045"/>
    </source>
</evidence>
<dbReference type="AlphaFoldDB" id="D3V7U5"/>
<gene>
    <name evidence="1" type="ordered locus">XBJ1_2783</name>
</gene>
<reference evidence="1" key="1">
    <citation type="journal article" date="2011" name="PLoS ONE">
        <title>The entomopathogenic bacterial endosymbionts xenorhabdus and photorhabdus: convergent lifestyles from divergent genomes.</title>
        <authorList>
            <person name="Chaston J.M."/>
            <person name="Suen G."/>
            <person name="Tucker S.L."/>
            <person name="Andersen A.W."/>
            <person name="Bhasin A."/>
            <person name="Bode E."/>
            <person name="Bode H.B."/>
            <person name="Brachmann A.O."/>
            <person name="Cowles C.E."/>
            <person name="Cowles K.N."/>
            <person name="Darby C."/>
            <person name="de Leon L."/>
            <person name="Drace K."/>
            <person name="Du Z."/>
            <person name="Givaudan A."/>
            <person name="Herbert Tran E.E."/>
            <person name="Jewell K.A."/>
            <person name="Knack J.J."/>
            <person name="Krasomil-Osterfeld K.C."/>
            <person name="Kukor R."/>
            <person name="Lanois A."/>
            <person name="Latreille P."/>
            <person name="Leimgruber N.K."/>
            <person name="Lipke C.M."/>
            <person name="Liu R."/>
            <person name="Lu X."/>
            <person name="Martens E.C."/>
            <person name="Marri P.R."/>
            <person name="Medigue C."/>
            <person name="Menard M.L."/>
            <person name="Miller N.M."/>
            <person name="Morales-Soto N."/>
            <person name="Norton S."/>
            <person name="Ogier J.C."/>
            <person name="Orchard S.S."/>
            <person name="Park D."/>
            <person name="Park Y."/>
            <person name="Qurollo B.A."/>
            <person name="Sugar D.R."/>
            <person name="Richards G.R."/>
            <person name="Rouy Z."/>
            <person name="Slominski B."/>
            <person name="Slominski K."/>
            <person name="Snyder H."/>
            <person name="Tjaden B.C."/>
            <person name="van der Hoeven R."/>
            <person name="Welch R.D."/>
            <person name="Wheeler C."/>
            <person name="Xiang B."/>
            <person name="Barbazuk B."/>
            <person name="Gaudriault S."/>
            <person name="Goodner B."/>
            <person name="Slater S.C."/>
            <person name="Forst S."/>
            <person name="Goldman B.S."/>
            <person name="Goodrich-Blair H."/>
        </authorList>
    </citation>
    <scope>NUCLEOTIDE SEQUENCE [LARGE SCALE GENOMIC DNA]</scope>
    <source>
        <strain evidence="1">SS-2004</strain>
    </source>
</reference>
<sequence>MESLHGNLQTATPWYSNSNLFLITSSRTVHSYRPTHSSPTQPPNILLQSQYHLFWVVLEACLIPNISPEVTHSMKQIVAHVFGDRSRKKIYSTY</sequence>
<dbReference type="KEGG" id="xbo:XBJ1_2783"/>
<accession>D3V7U5</accession>
<dbReference type="Proteomes" id="UP000002045">
    <property type="component" value="Chromosome"/>
</dbReference>
<protein>
    <submittedName>
        <fullName evidence="1">Uncharacterized protein</fullName>
    </submittedName>
</protein>
<proteinExistence type="predicted"/>
<organism evidence="1 2">
    <name type="scientific">Xenorhabdus bovienii (strain SS-2004)</name>
    <name type="common">Xenorhabdus nematophila subsp. bovienii</name>
    <dbReference type="NCBI Taxonomy" id="406818"/>
    <lineage>
        <taxon>Bacteria</taxon>
        <taxon>Pseudomonadati</taxon>
        <taxon>Pseudomonadota</taxon>
        <taxon>Gammaproteobacteria</taxon>
        <taxon>Enterobacterales</taxon>
        <taxon>Morganellaceae</taxon>
        <taxon>Xenorhabdus</taxon>
    </lineage>
</organism>
<dbReference type="HOGENOM" id="CLU_2385418_0_0_6"/>
<name>D3V7U5_XENBS</name>
<evidence type="ECO:0000313" key="1">
    <source>
        <dbReference type="EMBL" id="CBJ81907.1"/>
    </source>
</evidence>